<comment type="similarity">
    <text evidence="3">Belongs to the CND2 (condensin subunit 2) family.</text>
</comment>
<keyword evidence="10" id="KW-0131">Cell cycle</keyword>
<dbReference type="PhylomeDB" id="B4GT80"/>
<evidence type="ECO:0000256" key="6">
    <source>
        <dbReference type="ARBA" id="ARBA00022490"/>
    </source>
</evidence>
<evidence type="ECO:0000313" key="12">
    <source>
        <dbReference type="EMBL" id="EDW25589.1"/>
    </source>
</evidence>
<evidence type="ECO:0000256" key="1">
    <source>
        <dbReference type="ARBA" id="ARBA00004286"/>
    </source>
</evidence>
<keyword evidence="6" id="KW-0963">Cytoplasm</keyword>
<keyword evidence="9" id="KW-0226">DNA condensation</keyword>
<dbReference type="OrthoDB" id="362021at2759"/>
<dbReference type="eggNOG" id="KOG2328">
    <property type="taxonomic scope" value="Eukaryota"/>
</dbReference>
<evidence type="ECO:0000256" key="8">
    <source>
        <dbReference type="ARBA" id="ARBA00022776"/>
    </source>
</evidence>
<keyword evidence="8" id="KW-0498">Mitosis</keyword>
<dbReference type="GO" id="GO:0051301">
    <property type="term" value="P:cell division"/>
    <property type="evidence" value="ECO:0007669"/>
    <property type="project" value="UniProtKB-KW"/>
</dbReference>
<evidence type="ECO:0000256" key="3">
    <source>
        <dbReference type="ARBA" id="ARBA00009471"/>
    </source>
</evidence>
<dbReference type="InterPro" id="IPR022816">
    <property type="entry name" value="Condensin_barren_su2"/>
</dbReference>
<dbReference type="HOGENOM" id="CLU_1295587_0_0_1"/>
<dbReference type="PANTHER" id="PTHR13108:SF9">
    <property type="entry name" value="CONDENSIN COMPLEX SUBUNIT 2"/>
    <property type="match status" value="1"/>
</dbReference>
<feature type="compositionally biased region" description="Basic and acidic residues" evidence="11">
    <location>
        <begin position="19"/>
        <end position="31"/>
    </location>
</feature>
<accession>B4GT80</accession>
<dbReference type="PANTHER" id="PTHR13108">
    <property type="entry name" value="CONDENSIN COMPLEX SUBUNIT 2"/>
    <property type="match status" value="1"/>
</dbReference>
<dbReference type="Pfam" id="PF05786">
    <property type="entry name" value="Cnd2"/>
    <property type="match status" value="1"/>
</dbReference>
<dbReference type="Proteomes" id="UP000008744">
    <property type="component" value="Unassembled WGS sequence"/>
</dbReference>
<evidence type="ECO:0000256" key="2">
    <source>
        <dbReference type="ARBA" id="ARBA00004496"/>
    </source>
</evidence>
<dbReference type="GO" id="GO:0000796">
    <property type="term" value="C:condensin complex"/>
    <property type="evidence" value="ECO:0007669"/>
    <property type="project" value="InterPro"/>
</dbReference>
<organism evidence="13">
    <name type="scientific">Drosophila persimilis</name>
    <name type="common">Fruit fly</name>
    <dbReference type="NCBI Taxonomy" id="7234"/>
    <lineage>
        <taxon>Eukaryota</taxon>
        <taxon>Metazoa</taxon>
        <taxon>Ecdysozoa</taxon>
        <taxon>Arthropoda</taxon>
        <taxon>Hexapoda</taxon>
        <taxon>Insecta</taxon>
        <taxon>Pterygota</taxon>
        <taxon>Neoptera</taxon>
        <taxon>Endopterygota</taxon>
        <taxon>Diptera</taxon>
        <taxon>Brachycera</taxon>
        <taxon>Muscomorpha</taxon>
        <taxon>Ephydroidea</taxon>
        <taxon>Drosophilidae</taxon>
        <taxon>Drosophila</taxon>
        <taxon>Sophophora</taxon>
    </lineage>
</organism>
<dbReference type="AlphaFoldDB" id="B4GT80"/>
<comment type="subcellular location">
    <subcellularLocation>
        <location evidence="1">Chromosome</location>
    </subcellularLocation>
    <subcellularLocation>
        <location evidence="2">Cytoplasm</location>
    </subcellularLocation>
</comment>
<evidence type="ECO:0000256" key="4">
    <source>
        <dbReference type="ARBA" id="ARBA00016065"/>
    </source>
</evidence>
<name>B4GT80_DROPE</name>
<dbReference type="GO" id="GO:0003682">
    <property type="term" value="F:chromatin binding"/>
    <property type="evidence" value="ECO:0007669"/>
    <property type="project" value="TreeGrafter"/>
</dbReference>
<reference evidence="12 13" key="1">
    <citation type="journal article" date="2007" name="Nature">
        <title>Evolution of genes and genomes on the Drosophila phylogeny.</title>
        <authorList>
            <consortium name="Drosophila 12 Genomes Consortium"/>
            <person name="Clark A.G."/>
            <person name="Eisen M.B."/>
            <person name="Smith D.R."/>
            <person name="Bergman C.M."/>
            <person name="Oliver B."/>
            <person name="Markow T.A."/>
            <person name="Kaufman T.C."/>
            <person name="Kellis M."/>
            <person name="Gelbart W."/>
            <person name="Iyer V.N."/>
            <person name="Pollard D.A."/>
            <person name="Sackton T.B."/>
            <person name="Larracuente A.M."/>
            <person name="Singh N.D."/>
            <person name="Abad J.P."/>
            <person name="Abt D.N."/>
            <person name="Adryan B."/>
            <person name="Aguade M."/>
            <person name="Akashi H."/>
            <person name="Anderson W.W."/>
            <person name="Aquadro C.F."/>
            <person name="Ardell D.H."/>
            <person name="Arguello R."/>
            <person name="Artieri C.G."/>
            <person name="Barbash D.A."/>
            <person name="Barker D."/>
            <person name="Barsanti P."/>
            <person name="Batterham P."/>
            <person name="Batzoglou S."/>
            <person name="Begun D."/>
            <person name="Bhutkar A."/>
            <person name="Blanco E."/>
            <person name="Bosak S.A."/>
            <person name="Bradley R.K."/>
            <person name="Brand A.D."/>
            <person name="Brent M.R."/>
            <person name="Brooks A.N."/>
            <person name="Brown R.H."/>
            <person name="Butlin R.K."/>
            <person name="Caggese C."/>
            <person name="Calvi B.R."/>
            <person name="Bernardo de Carvalho A."/>
            <person name="Caspi A."/>
            <person name="Castrezana S."/>
            <person name="Celniker S.E."/>
            <person name="Chang J.L."/>
            <person name="Chapple C."/>
            <person name="Chatterji S."/>
            <person name="Chinwalla A."/>
            <person name="Civetta A."/>
            <person name="Clifton S.W."/>
            <person name="Comeron J.M."/>
            <person name="Costello J.C."/>
            <person name="Coyne J.A."/>
            <person name="Daub J."/>
            <person name="David R.G."/>
            <person name="Delcher A.L."/>
            <person name="Delehaunty K."/>
            <person name="Do C.B."/>
            <person name="Ebling H."/>
            <person name="Edwards K."/>
            <person name="Eickbush T."/>
            <person name="Evans J.D."/>
            <person name="Filipski A."/>
            <person name="Findeiss S."/>
            <person name="Freyhult E."/>
            <person name="Fulton L."/>
            <person name="Fulton R."/>
            <person name="Garcia A.C."/>
            <person name="Gardiner A."/>
            <person name="Garfield D.A."/>
            <person name="Garvin B.E."/>
            <person name="Gibson G."/>
            <person name="Gilbert D."/>
            <person name="Gnerre S."/>
            <person name="Godfrey J."/>
            <person name="Good R."/>
            <person name="Gotea V."/>
            <person name="Gravely B."/>
            <person name="Greenberg A.J."/>
            <person name="Griffiths-Jones S."/>
            <person name="Gross S."/>
            <person name="Guigo R."/>
            <person name="Gustafson E.A."/>
            <person name="Haerty W."/>
            <person name="Hahn M.W."/>
            <person name="Halligan D.L."/>
            <person name="Halpern A.L."/>
            <person name="Halter G.M."/>
            <person name="Han M.V."/>
            <person name="Heger A."/>
            <person name="Hillier L."/>
            <person name="Hinrichs A.S."/>
            <person name="Holmes I."/>
            <person name="Hoskins R.A."/>
            <person name="Hubisz M.J."/>
            <person name="Hultmark D."/>
            <person name="Huntley M.A."/>
            <person name="Jaffe D.B."/>
            <person name="Jagadeeshan S."/>
            <person name="Jeck W.R."/>
            <person name="Johnson J."/>
            <person name="Jones C.D."/>
            <person name="Jordan W.C."/>
            <person name="Karpen G.H."/>
            <person name="Kataoka E."/>
            <person name="Keightley P.D."/>
            <person name="Kheradpour P."/>
            <person name="Kirkness E.F."/>
            <person name="Koerich L.B."/>
            <person name="Kristiansen K."/>
            <person name="Kudrna D."/>
            <person name="Kulathinal R.J."/>
            <person name="Kumar S."/>
            <person name="Kwok R."/>
            <person name="Lander E."/>
            <person name="Langley C.H."/>
            <person name="Lapoint R."/>
            <person name="Lazzaro B.P."/>
            <person name="Lee S.J."/>
            <person name="Levesque L."/>
            <person name="Li R."/>
            <person name="Lin C.F."/>
            <person name="Lin M.F."/>
            <person name="Lindblad-Toh K."/>
            <person name="Llopart A."/>
            <person name="Long M."/>
            <person name="Low L."/>
            <person name="Lozovsky E."/>
            <person name="Lu J."/>
            <person name="Luo M."/>
            <person name="Machado C.A."/>
            <person name="Makalowski W."/>
            <person name="Marzo M."/>
            <person name="Matsuda M."/>
            <person name="Matzkin L."/>
            <person name="McAllister B."/>
            <person name="McBride C.S."/>
            <person name="McKernan B."/>
            <person name="McKernan K."/>
            <person name="Mendez-Lago M."/>
            <person name="Minx P."/>
            <person name="Mollenhauer M.U."/>
            <person name="Montooth K."/>
            <person name="Mount S.M."/>
            <person name="Mu X."/>
            <person name="Myers E."/>
            <person name="Negre B."/>
            <person name="Newfeld S."/>
            <person name="Nielsen R."/>
            <person name="Noor M.A."/>
            <person name="O'Grady P."/>
            <person name="Pachter L."/>
            <person name="Papaceit M."/>
            <person name="Parisi M.J."/>
            <person name="Parisi M."/>
            <person name="Parts L."/>
            <person name="Pedersen J.S."/>
            <person name="Pesole G."/>
            <person name="Phillippy A.M."/>
            <person name="Ponting C.P."/>
            <person name="Pop M."/>
            <person name="Porcelli D."/>
            <person name="Powell J.R."/>
            <person name="Prohaska S."/>
            <person name="Pruitt K."/>
            <person name="Puig M."/>
            <person name="Quesneville H."/>
            <person name="Ram K.R."/>
            <person name="Rand D."/>
            <person name="Rasmussen M.D."/>
            <person name="Reed L.K."/>
            <person name="Reenan R."/>
            <person name="Reily A."/>
            <person name="Remington K.A."/>
            <person name="Rieger T.T."/>
            <person name="Ritchie M.G."/>
            <person name="Robin C."/>
            <person name="Rogers Y.H."/>
            <person name="Rohde C."/>
            <person name="Rozas J."/>
            <person name="Rubenfield M.J."/>
            <person name="Ruiz A."/>
            <person name="Russo S."/>
            <person name="Salzberg S.L."/>
            <person name="Sanchez-Gracia A."/>
            <person name="Saranga D.J."/>
            <person name="Sato H."/>
            <person name="Schaeffer S.W."/>
            <person name="Schatz M.C."/>
            <person name="Schlenke T."/>
            <person name="Schwartz R."/>
            <person name="Segarra C."/>
            <person name="Singh R.S."/>
            <person name="Sirot L."/>
            <person name="Sirota M."/>
            <person name="Sisneros N.B."/>
            <person name="Smith C.D."/>
            <person name="Smith T.F."/>
            <person name="Spieth J."/>
            <person name="Stage D.E."/>
            <person name="Stark A."/>
            <person name="Stephan W."/>
            <person name="Strausberg R.L."/>
            <person name="Strempel S."/>
            <person name="Sturgill D."/>
            <person name="Sutton G."/>
            <person name="Sutton G.G."/>
            <person name="Tao W."/>
            <person name="Teichmann S."/>
            <person name="Tobari Y.N."/>
            <person name="Tomimura Y."/>
            <person name="Tsolas J.M."/>
            <person name="Valente V.L."/>
            <person name="Venter E."/>
            <person name="Venter J.C."/>
            <person name="Vicario S."/>
            <person name="Vieira F.G."/>
            <person name="Vilella A.J."/>
            <person name="Villasante A."/>
            <person name="Walenz B."/>
            <person name="Wang J."/>
            <person name="Wasserman M."/>
            <person name="Watts T."/>
            <person name="Wilson D."/>
            <person name="Wilson R.K."/>
            <person name="Wing R.A."/>
            <person name="Wolfner M.F."/>
            <person name="Wong A."/>
            <person name="Wong G.K."/>
            <person name="Wu C.I."/>
            <person name="Wu G."/>
            <person name="Yamamoto D."/>
            <person name="Yang H.P."/>
            <person name="Yang S.P."/>
            <person name="Yorke J.A."/>
            <person name="Yoshida K."/>
            <person name="Zdobnov E."/>
            <person name="Zhang P."/>
            <person name="Zhang Y."/>
            <person name="Zimin A.V."/>
            <person name="Baldwin J."/>
            <person name="Abdouelleil A."/>
            <person name="Abdulkadir J."/>
            <person name="Abebe A."/>
            <person name="Abera B."/>
            <person name="Abreu J."/>
            <person name="Acer S.C."/>
            <person name="Aftuck L."/>
            <person name="Alexander A."/>
            <person name="An P."/>
            <person name="Anderson E."/>
            <person name="Anderson S."/>
            <person name="Arachi H."/>
            <person name="Azer M."/>
            <person name="Bachantsang P."/>
            <person name="Barry A."/>
            <person name="Bayul T."/>
            <person name="Berlin A."/>
            <person name="Bessette D."/>
            <person name="Bloom T."/>
            <person name="Blye J."/>
            <person name="Boguslavskiy L."/>
            <person name="Bonnet C."/>
            <person name="Boukhgalter B."/>
            <person name="Bourzgui I."/>
            <person name="Brown A."/>
            <person name="Cahill P."/>
            <person name="Channer S."/>
            <person name="Cheshatsang Y."/>
            <person name="Chuda L."/>
            <person name="Citroen M."/>
            <person name="Collymore A."/>
            <person name="Cooke P."/>
            <person name="Costello M."/>
            <person name="D'Aco K."/>
            <person name="Daza R."/>
            <person name="De Haan G."/>
            <person name="DeGray S."/>
            <person name="DeMaso C."/>
            <person name="Dhargay N."/>
            <person name="Dooley K."/>
            <person name="Dooley E."/>
            <person name="Doricent M."/>
            <person name="Dorje P."/>
            <person name="Dorjee K."/>
            <person name="Dupes A."/>
            <person name="Elong R."/>
            <person name="Falk J."/>
            <person name="Farina A."/>
            <person name="Faro S."/>
            <person name="Ferguson D."/>
            <person name="Fisher S."/>
            <person name="Foley C.D."/>
            <person name="Franke A."/>
            <person name="Friedrich D."/>
            <person name="Gadbois L."/>
            <person name="Gearin G."/>
            <person name="Gearin C.R."/>
            <person name="Giannoukos G."/>
            <person name="Goode T."/>
            <person name="Graham J."/>
            <person name="Grandbois E."/>
            <person name="Grewal S."/>
            <person name="Gyaltsen K."/>
            <person name="Hafez N."/>
            <person name="Hagos B."/>
            <person name="Hall J."/>
            <person name="Henson C."/>
            <person name="Hollinger A."/>
            <person name="Honan T."/>
            <person name="Huard M.D."/>
            <person name="Hughes L."/>
            <person name="Hurhula B."/>
            <person name="Husby M.E."/>
            <person name="Kamat A."/>
            <person name="Kanga B."/>
            <person name="Kashin S."/>
            <person name="Khazanovich D."/>
            <person name="Kisner P."/>
            <person name="Lance K."/>
            <person name="Lara M."/>
            <person name="Lee W."/>
            <person name="Lennon N."/>
            <person name="Letendre F."/>
            <person name="LeVine R."/>
            <person name="Lipovsky A."/>
            <person name="Liu X."/>
            <person name="Liu J."/>
            <person name="Liu S."/>
            <person name="Lokyitsang T."/>
            <person name="Lokyitsang Y."/>
            <person name="Lubonja R."/>
            <person name="Lui A."/>
            <person name="MacDonald P."/>
            <person name="Magnisalis V."/>
            <person name="Maru K."/>
            <person name="Matthews C."/>
            <person name="McCusker W."/>
            <person name="McDonough S."/>
            <person name="Mehta T."/>
            <person name="Meldrim J."/>
            <person name="Meneus L."/>
            <person name="Mihai O."/>
            <person name="Mihalev A."/>
            <person name="Mihova T."/>
            <person name="Mittelman R."/>
            <person name="Mlenga V."/>
            <person name="Montmayeur A."/>
            <person name="Mulrain L."/>
            <person name="Navidi A."/>
            <person name="Naylor J."/>
            <person name="Negash T."/>
            <person name="Nguyen T."/>
            <person name="Nguyen N."/>
            <person name="Nicol R."/>
            <person name="Norbu C."/>
            <person name="Norbu N."/>
            <person name="Novod N."/>
            <person name="O'Neill B."/>
            <person name="Osman S."/>
            <person name="Markiewicz E."/>
            <person name="Oyono O.L."/>
            <person name="Patti C."/>
            <person name="Phunkhang P."/>
            <person name="Pierre F."/>
            <person name="Priest M."/>
            <person name="Raghuraman S."/>
            <person name="Rege F."/>
            <person name="Reyes R."/>
            <person name="Rise C."/>
            <person name="Rogov P."/>
            <person name="Ross K."/>
            <person name="Ryan E."/>
            <person name="Settipalli S."/>
            <person name="Shea T."/>
            <person name="Sherpa N."/>
            <person name="Shi L."/>
            <person name="Shih D."/>
            <person name="Sparrow T."/>
            <person name="Spaulding J."/>
            <person name="Stalker J."/>
            <person name="Stange-Thomann N."/>
            <person name="Stavropoulos S."/>
            <person name="Stone C."/>
            <person name="Strader C."/>
            <person name="Tesfaye S."/>
            <person name="Thomson T."/>
            <person name="Thoulutsang Y."/>
            <person name="Thoulutsang D."/>
            <person name="Topham K."/>
            <person name="Topping I."/>
            <person name="Tsamla T."/>
            <person name="Vassiliev H."/>
            <person name="Vo A."/>
            <person name="Wangchuk T."/>
            <person name="Wangdi T."/>
            <person name="Weiand M."/>
            <person name="Wilkinson J."/>
            <person name="Wilson A."/>
            <person name="Yadav S."/>
            <person name="Young G."/>
            <person name="Yu Q."/>
            <person name="Zembek L."/>
            <person name="Zhong D."/>
            <person name="Zimmer A."/>
            <person name="Zwirko Z."/>
            <person name="Jaffe D.B."/>
            <person name="Alvarez P."/>
            <person name="Brockman W."/>
            <person name="Butler J."/>
            <person name="Chin C."/>
            <person name="Gnerre S."/>
            <person name="Grabherr M."/>
            <person name="Kleber M."/>
            <person name="Mauceli E."/>
            <person name="MacCallum I."/>
        </authorList>
    </citation>
    <scope>NUCLEOTIDE SEQUENCE [LARGE SCALE GENOMIC DNA]</scope>
    <source>
        <strain evidence="13">MSH-3 / Tucson 14011-0111.49</strain>
    </source>
</reference>
<evidence type="ECO:0000256" key="5">
    <source>
        <dbReference type="ARBA" id="ARBA00022454"/>
    </source>
</evidence>
<keyword evidence="13" id="KW-1185">Reference proteome</keyword>
<dbReference type="GO" id="GO:0005737">
    <property type="term" value="C:cytoplasm"/>
    <property type="evidence" value="ECO:0007669"/>
    <property type="project" value="UniProtKB-SubCell"/>
</dbReference>
<protein>
    <recommendedName>
        <fullName evidence="4">Condensin complex subunit 2</fullName>
    </recommendedName>
</protein>
<evidence type="ECO:0000256" key="7">
    <source>
        <dbReference type="ARBA" id="ARBA00022618"/>
    </source>
</evidence>
<evidence type="ECO:0000256" key="9">
    <source>
        <dbReference type="ARBA" id="ARBA00023067"/>
    </source>
</evidence>
<evidence type="ECO:0000256" key="11">
    <source>
        <dbReference type="SAM" id="MobiDB-lite"/>
    </source>
</evidence>
<sequence>MTSPHSETPLRRSAVGSYRKNDEAERQEARRRTPLVQQDTRKSSALESIEENETIRSCVDLYNCNKLSKDNAWDTSLIDTLANLMDRHHKQLNNFKVTKVIVPFAKRAKVIDMKNLKKSCHSLIQKQLLNPVDETSVPSHSVPKEESYAKGTASFQEVYRSLPDVFSDKMKDSLSPSVALYAVLHLANDMKLRLIPQENLEDFQIRQVLDDEV</sequence>
<keyword evidence="7" id="KW-0132">Cell division</keyword>
<dbReference type="EMBL" id="CH479189">
    <property type="protein sequence ID" value="EDW25589.1"/>
    <property type="molecule type" value="Genomic_DNA"/>
</dbReference>
<evidence type="ECO:0000313" key="13">
    <source>
        <dbReference type="Proteomes" id="UP000008744"/>
    </source>
</evidence>
<dbReference type="GO" id="GO:0007076">
    <property type="term" value="P:mitotic chromosome condensation"/>
    <property type="evidence" value="ECO:0007669"/>
    <property type="project" value="InterPro"/>
</dbReference>
<proteinExistence type="inferred from homology"/>
<gene>
    <name evidence="12" type="primary">Dper\GL26678</name>
    <name evidence="12" type="ORF">Dper_GL26678</name>
</gene>
<feature type="region of interest" description="Disordered" evidence="11">
    <location>
        <begin position="1"/>
        <end position="48"/>
    </location>
</feature>
<evidence type="ECO:0000256" key="10">
    <source>
        <dbReference type="ARBA" id="ARBA00023306"/>
    </source>
</evidence>
<dbReference type="STRING" id="7234.B4GT80"/>
<keyword evidence="5" id="KW-0158">Chromosome</keyword>